<dbReference type="PANTHER" id="PTHR11476">
    <property type="entry name" value="HISTIDYL-TRNA SYNTHETASE"/>
    <property type="match status" value="1"/>
</dbReference>
<dbReference type="GO" id="GO:0005524">
    <property type="term" value="F:ATP binding"/>
    <property type="evidence" value="ECO:0007669"/>
    <property type="project" value="UniProtKB-KW"/>
</dbReference>
<dbReference type="PROSITE" id="PS50862">
    <property type="entry name" value="AA_TRNA_LIGASE_II"/>
    <property type="match status" value="1"/>
</dbReference>
<dbReference type="InterPro" id="IPR033656">
    <property type="entry name" value="HisRS_anticodon"/>
</dbReference>
<dbReference type="EC" id="6.1.1.21" evidence="2"/>
<name>I7IPT4_BABMR</name>
<evidence type="ECO:0000256" key="3">
    <source>
        <dbReference type="ARBA" id="ARBA00022598"/>
    </source>
</evidence>
<dbReference type="AlphaFoldDB" id="I7IPT4"/>
<evidence type="ECO:0000256" key="4">
    <source>
        <dbReference type="ARBA" id="ARBA00022741"/>
    </source>
</evidence>
<dbReference type="InterPro" id="IPR004154">
    <property type="entry name" value="Anticodon-bd"/>
</dbReference>
<evidence type="ECO:0000313" key="10">
    <source>
        <dbReference type="EMBL" id="CCF73205.1"/>
    </source>
</evidence>
<reference evidence="10 11" key="1">
    <citation type="journal article" date="2012" name="Nucleic Acids Res.">
        <title>Sequencing of the smallest Apicomplexan genome from the human pathogen Babesia microti.</title>
        <authorList>
            <person name="Cornillot E."/>
            <person name="Hadj-Kaddour K."/>
            <person name="Dassouli A."/>
            <person name="Noel B."/>
            <person name="Ranwez V."/>
            <person name="Vacherie B."/>
            <person name="Augagneur Y."/>
            <person name="Bres V."/>
            <person name="Duclos A."/>
            <person name="Randazzo S."/>
            <person name="Carcy B."/>
            <person name="Debierre-Grockiego F."/>
            <person name="Delbecq S."/>
            <person name="Moubri-Menage K."/>
            <person name="Shams-Eldin H."/>
            <person name="Usmani-Brown S."/>
            <person name="Bringaud F."/>
            <person name="Wincker P."/>
            <person name="Vivares C.P."/>
            <person name="Schwarz R.T."/>
            <person name="Schetters T.P."/>
            <person name="Krause P.J."/>
            <person name="Gorenflot A."/>
            <person name="Berry V."/>
            <person name="Barbe V."/>
            <person name="Ben Mamoun C."/>
        </authorList>
    </citation>
    <scope>NUCLEOTIDE SEQUENCE [LARGE SCALE GENOMIC DNA]</scope>
    <source>
        <strain evidence="10 11">RI</strain>
    </source>
</reference>
<dbReference type="GO" id="GO:0003723">
    <property type="term" value="F:RNA binding"/>
    <property type="evidence" value="ECO:0007669"/>
    <property type="project" value="TreeGrafter"/>
</dbReference>
<evidence type="ECO:0000256" key="8">
    <source>
        <dbReference type="ARBA" id="ARBA00047639"/>
    </source>
</evidence>
<keyword evidence="6" id="KW-0648">Protein biosynthesis</keyword>
<dbReference type="GeneID" id="24423829"/>
<dbReference type="OrthoDB" id="1906957at2759"/>
<dbReference type="Gene3D" id="3.40.50.800">
    <property type="entry name" value="Anticodon-binding domain"/>
    <property type="match status" value="1"/>
</dbReference>
<reference evidence="10 11" key="3">
    <citation type="journal article" date="2016" name="Sci. Rep.">
        <title>Genome-wide diversity and gene expression profiling of Babesia microti isolates identify polymorphic genes that mediate host-pathogen interactions.</title>
        <authorList>
            <person name="Silva J.C."/>
            <person name="Cornillot E."/>
            <person name="McCracken C."/>
            <person name="Usmani-Brown S."/>
            <person name="Dwivedi A."/>
            <person name="Ifeonu O.O."/>
            <person name="Crabtree J."/>
            <person name="Gotia H.T."/>
            <person name="Virji A.Z."/>
            <person name="Reynes C."/>
            <person name="Colinge J."/>
            <person name="Kumar V."/>
            <person name="Lawres L."/>
            <person name="Pazzi J.E."/>
            <person name="Pablo J.V."/>
            <person name="Hung C."/>
            <person name="Brancato J."/>
            <person name="Kumari P."/>
            <person name="Orvis J."/>
            <person name="Tretina K."/>
            <person name="Chibucos M."/>
            <person name="Ott S."/>
            <person name="Sadzewicz L."/>
            <person name="Sengamalay N."/>
            <person name="Shetty A.C."/>
            <person name="Su Q."/>
            <person name="Tallon L."/>
            <person name="Fraser C.M."/>
            <person name="Frutos R."/>
            <person name="Molina D.M."/>
            <person name="Krause P.J."/>
            <person name="Ben Mamoun C."/>
        </authorList>
    </citation>
    <scope>NUCLEOTIDE SEQUENCE [LARGE SCALE GENOMIC DNA]</scope>
    <source>
        <strain evidence="10 11">RI</strain>
    </source>
</reference>
<dbReference type="InterPro" id="IPR045864">
    <property type="entry name" value="aa-tRNA-synth_II/BPL/LPL"/>
</dbReference>
<dbReference type="GO" id="GO:0032543">
    <property type="term" value="P:mitochondrial translation"/>
    <property type="evidence" value="ECO:0007669"/>
    <property type="project" value="TreeGrafter"/>
</dbReference>
<reference evidence="10 11" key="2">
    <citation type="journal article" date="2013" name="PLoS ONE">
        <title>Whole genome mapping and re-organization of the nuclear and mitochondrial genomes of Babesia microti isolates.</title>
        <authorList>
            <person name="Cornillot E."/>
            <person name="Dassouli A."/>
            <person name="Garg A."/>
            <person name="Pachikara N."/>
            <person name="Randazzo S."/>
            <person name="Depoix D."/>
            <person name="Carcy B."/>
            <person name="Delbecq S."/>
            <person name="Frutos R."/>
            <person name="Silva J.C."/>
            <person name="Sutton R."/>
            <person name="Krause P.J."/>
            <person name="Mamoun C.B."/>
        </authorList>
    </citation>
    <scope>NUCLEOTIDE SEQUENCE [LARGE SCALE GENOMIC DNA]</scope>
    <source>
        <strain evidence="10 11">RI</strain>
    </source>
</reference>
<dbReference type="KEGG" id="bmic:BMR1_02g00195"/>
<feature type="domain" description="Aminoacyl-transfer RNA synthetases class-II family profile" evidence="9">
    <location>
        <begin position="380"/>
        <end position="712"/>
    </location>
</feature>
<evidence type="ECO:0000256" key="5">
    <source>
        <dbReference type="ARBA" id="ARBA00022840"/>
    </source>
</evidence>
<dbReference type="InterPro" id="IPR041715">
    <property type="entry name" value="HisRS-like_core"/>
</dbReference>
<accession>I7IPT4</accession>
<dbReference type="NCBIfam" id="TIGR00442">
    <property type="entry name" value="hisS"/>
    <property type="match status" value="1"/>
</dbReference>
<keyword evidence="4" id="KW-0547">Nucleotide-binding</keyword>
<dbReference type="GO" id="GO:0004821">
    <property type="term" value="F:histidine-tRNA ligase activity"/>
    <property type="evidence" value="ECO:0007669"/>
    <property type="project" value="UniProtKB-EC"/>
</dbReference>
<dbReference type="InterPro" id="IPR036621">
    <property type="entry name" value="Anticodon-bd_dom_sf"/>
</dbReference>
<dbReference type="Proteomes" id="UP000002899">
    <property type="component" value="Chromosome II"/>
</dbReference>
<dbReference type="GO" id="GO:0006427">
    <property type="term" value="P:histidyl-tRNA aminoacylation"/>
    <property type="evidence" value="ECO:0007669"/>
    <property type="project" value="InterPro"/>
</dbReference>
<sequence>MQRLPVTLGFCGFTVEDLCLIAISKCPIVLDKAVCSRLGIEVTDFGTTNANCISETSTSSNSVSRILSSLALERSIKSKAGDPLHIKSLLNQLNADDLEPIAPTAEGLDNISNSLTCADDCLGRSILISKLINTLSDYSDCVLGLLCEINGVKNIPFAELQSFPNSTSSSRNLQWLLQDSKYIQKSKGSDTSDNVKQLIVDLIVLIGNVRMDAERMSKSCKNFLGNRINTFKQQDLFEQIFKIQLNLHVTSIYNSIIFILQNFINLNNIISGTNNTYINPKLPSTSRFTTQMGDIELMAFNWIEALNFVMNDLICKASQMSKSSKKSGNGSAGQILGFGRGNLLVEQFFITKKQLLKDYNLCLMANELAELLVPQNQMGRKPKVPKGTQDFGPKQMTLRSMMFDKIKKIFLQHGAVEIDTPVFELRETLLNKYGDDQKLIFELKDQGGEQLALRYDLTIPFARFIASQQSNKIKRFHIGKVYRRDDPQMTNGRFREFVQCDFDISGDYDSMIPDAEVVFIMWRILQSFHHSIGEFKVKLSHRKLLDAVLEVSHVPQQLRKSISSSIDKLDKETWENISSEMMQKGLSQASIKSIKGYISLNGTISSVLSQLENTEISKLENAKTAIEEIKLFNQYTLSFHMGKEPPLVLDLSLARGLDYYTGLIYEAVLIDNKDVGSIAAGGRYDGLIGSFSSTTVPAIGLSIGVERLFRIIESKSTDYRTRDTKVYVCSIGDGMILERIKICSELWKADISAEFAHFQNPKIKKQLDLATAAKVPLVVIIGADELTDNSVIIKQKSVLGGNDWEQTRVTRPNMVQVLKQKIASFGYDNI</sequence>
<dbReference type="Pfam" id="PF13393">
    <property type="entry name" value="tRNA-synt_His"/>
    <property type="match status" value="1"/>
</dbReference>
<dbReference type="Gene3D" id="3.30.930.10">
    <property type="entry name" value="Bira Bifunctional Protein, Domain 2"/>
    <property type="match status" value="1"/>
</dbReference>
<evidence type="ECO:0000256" key="7">
    <source>
        <dbReference type="ARBA" id="ARBA00023146"/>
    </source>
</evidence>
<keyword evidence="7" id="KW-0030">Aminoacyl-tRNA synthetase</keyword>
<keyword evidence="5" id="KW-0067">ATP-binding</keyword>
<organism evidence="10 11">
    <name type="scientific">Babesia microti (strain RI)</name>
    <dbReference type="NCBI Taxonomy" id="1133968"/>
    <lineage>
        <taxon>Eukaryota</taxon>
        <taxon>Sar</taxon>
        <taxon>Alveolata</taxon>
        <taxon>Apicomplexa</taxon>
        <taxon>Aconoidasida</taxon>
        <taxon>Piroplasmida</taxon>
        <taxon>Babesiidae</taxon>
        <taxon>Babesia</taxon>
    </lineage>
</organism>
<evidence type="ECO:0000313" key="11">
    <source>
        <dbReference type="Proteomes" id="UP000002899"/>
    </source>
</evidence>
<keyword evidence="3 10" id="KW-0436">Ligase</keyword>
<evidence type="ECO:0000256" key="2">
    <source>
        <dbReference type="ARBA" id="ARBA00012815"/>
    </source>
</evidence>
<evidence type="ECO:0000259" key="9">
    <source>
        <dbReference type="PROSITE" id="PS50862"/>
    </source>
</evidence>
<dbReference type="PANTHER" id="PTHR11476:SF7">
    <property type="entry name" value="HISTIDINE--TRNA LIGASE"/>
    <property type="match status" value="1"/>
</dbReference>
<proteinExistence type="inferred from homology"/>
<dbReference type="SUPFAM" id="SSF52954">
    <property type="entry name" value="Class II aaRS ABD-related"/>
    <property type="match status" value="1"/>
</dbReference>
<evidence type="ECO:0000256" key="6">
    <source>
        <dbReference type="ARBA" id="ARBA00022917"/>
    </source>
</evidence>
<protein>
    <recommendedName>
        <fullName evidence="2">histidine--tRNA ligase</fullName>
        <ecNumber evidence="2">6.1.1.21</ecNumber>
    </recommendedName>
</protein>
<evidence type="ECO:0000256" key="1">
    <source>
        <dbReference type="ARBA" id="ARBA00008226"/>
    </source>
</evidence>
<dbReference type="CDD" id="cd00859">
    <property type="entry name" value="HisRS_anticodon"/>
    <property type="match status" value="1"/>
</dbReference>
<keyword evidence="11" id="KW-1185">Reference proteome</keyword>
<dbReference type="GO" id="GO:0005739">
    <property type="term" value="C:mitochondrion"/>
    <property type="evidence" value="ECO:0007669"/>
    <property type="project" value="TreeGrafter"/>
</dbReference>
<dbReference type="RefSeq" id="XP_012647814.1">
    <property type="nucleotide sequence ID" value="XM_012792360.1"/>
</dbReference>
<dbReference type="Pfam" id="PF03129">
    <property type="entry name" value="HGTP_anticodon"/>
    <property type="match status" value="1"/>
</dbReference>
<dbReference type="InterPro" id="IPR015807">
    <property type="entry name" value="His-tRNA-ligase"/>
</dbReference>
<dbReference type="CDD" id="cd00773">
    <property type="entry name" value="HisRS-like_core"/>
    <property type="match status" value="1"/>
</dbReference>
<comment type="similarity">
    <text evidence="1">Belongs to the class-II aminoacyl-tRNA synthetase family.</text>
</comment>
<dbReference type="VEuPathDB" id="PiroplasmaDB:BMR1_02g00195"/>
<dbReference type="InterPro" id="IPR006195">
    <property type="entry name" value="aa-tRNA-synth_II"/>
</dbReference>
<comment type="catalytic activity">
    <reaction evidence="8">
        <text>tRNA(His) + L-histidine + ATP = L-histidyl-tRNA(His) + AMP + diphosphate + H(+)</text>
        <dbReference type="Rhea" id="RHEA:17313"/>
        <dbReference type="Rhea" id="RHEA-COMP:9665"/>
        <dbReference type="Rhea" id="RHEA-COMP:9689"/>
        <dbReference type="ChEBI" id="CHEBI:15378"/>
        <dbReference type="ChEBI" id="CHEBI:30616"/>
        <dbReference type="ChEBI" id="CHEBI:33019"/>
        <dbReference type="ChEBI" id="CHEBI:57595"/>
        <dbReference type="ChEBI" id="CHEBI:78442"/>
        <dbReference type="ChEBI" id="CHEBI:78527"/>
        <dbReference type="ChEBI" id="CHEBI:456215"/>
        <dbReference type="EC" id="6.1.1.21"/>
    </reaction>
</comment>
<dbReference type="GO" id="GO:0005829">
    <property type="term" value="C:cytosol"/>
    <property type="evidence" value="ECO:0007669"/>
    <property type="project" value="TreeGrafter"/>
</dbReference>
<dbReference type="FunFam" id="3.40.50.800:FF:000012">
    <property type="entry name" value="Histidine--tRNA ligase, cytoplasmic"/>
    <property type="match status" value="1"/>
</dbReference>
<dbReference type="EMBL" id="FO082872">
    <property type="protein sequence ID" value="CCF73205.1"/>
    <property type="molecule type" value="Genomic_DNA"/>
</dbReference>
<gene>
    <name evidence="10" type="ORF">BMR1_02g00195</name>
</gene>
<dbReference type="SUPFAM" id="SSF55681">
    <property type="entry name" value="Class II aaRS and biotin synthetases"/>
    <property type="match status" value="1"/>
</dbReference>